<protein>
    <recommendedName>
        <fullName evidence="4">Glycosyltransferase</fullName>
        <ecNumber evidence="4">2.4.1.-</ecNumber>
    </recommendedName>
</protein>
<accession>A0ABR0XPA5</accession>
<evidence type="ECO:0000313" key="5">
    <source>
        <dbReference type="EMBL" id="KAK6160880.1"/>
    </source>
</evidence>
<evidence type="ECO:0000256" key="4">
    <source>
        <dbReference type="RuleBase" id="RU362057"/>
    </source>
</evidence>
<comment type="caution">
    <text evidence="5">The sequence shown here is derived from an EMBL/GenBank/DDBJ whole genome shotgun (WGS) entry which is preliminary data.</text>
</comment>
<dbReference type="Proteomes" id="UP001318860">
    <property type="component" value="Unassembled WGS sequence"/>
</dbReference>
<evidence type="ECO:0000256" key="1">
    <source>
        <dbReference type="ARBA" id="ARBA00009995"/>
    </source>
</evidence>
<dbReference type="EMBL" id="JABTTQ020000003">
    <property type="protein sequence ID" value="KAK6160880.1"/>
    <property type="molecule type" value="Genomic_DNA"/>
</dbReference>
<keyword evidence="3" id="KW-0328">Glycosyltransferase</keyword>
<sequence length="456" mass="50272">MNKEDTYKAHVVVLAYHGQGHINPMVQFSKRLAAKGLRITITTTLSNTKAMEDASDSIKFESIYDDCSGGGVAGPGGFKGFLDRFEAIGSTNLIEIIQKFKDSEKPVKCLIYDANIPWASKVAAELGIAKAAFFTQSCAFVAFCYPMHCDLSGVTPSVPFLSMPGLPELRLPNLPSFGPETGHYPPIIRYILSQFDNSEKADWVLFNSFYKLEEEVINWMSTLWPVRTIGPTLPSKYVDNRVKDDNDYGFNIHKPNTEGCMKWLDSKEIGSVVYAAFGSAASLSAEQTAELAKALLNCDKNFLWVVKPSDETKLPSNFKDGSSDKGLVIKWCPQLAVLAHNAVGCFISHCGWNSTMEAISLGVPVVAMPQFLDQMTNAHFVEHVWEVGIEPKTDGMGFTTSDEIQTCILKVMQGQRGVEIKKNVARWRALAREAIEEGGSSDKCIDEIIAQLSAEH</sequence>
<dbReference type="CDD" id="cd03784">
    <property type="entry name" value="GT1_Gtf-like"/>
    <property type="match status" value="1"/>
</dbReference>
<dbReference type="PROSITE" id="PS00375">
    <property type="entry name" value="UDPGT"/>
    <property type="match status" value="1"/>
</dbReference>
<dbReference type="PANTHER" id="PTHR11926:SF1375">
    <property type="entry name" value="GLYCOSYLTRANSFERASE"/>
    <property type="match status" value="1"/>
</dbReference>
<dbReference type="SUPFAM" id="SSF53756">
    <property type="entry name" value="UDP-Glycosyltransferase/glycogen phosphorylase"/>
    <property type="match status" value="1"/>
</dbReference>
<dbReference type="Pfam" id="PF00201">
    <property type="entry name" value="UDPGT"/>
    <property type="match status" value="1"/>
</dbReference>
<dbReference type="EC" id="2.4.1.-" evidence="4"/>
<dbReference type="Gene3D" id="3.40.50.2000">
    <property type="entry name" value="Glycogen Phosphorylase B"/>
    <property type="match status" value="2"/>
</dbReference>
<organism evidence="5 6">
    <name type="scientific">Rehmannia glutinosa</name>
    <name type="common">Chinese foxglove</name>
    <dbReference type="NCBI Taxonomy" id="99300"/>
    <lineage>
        <taxon>Eukaryota</taxon>
        <taxon>Viridiplantae</taxon>
        <taxon>Streptophyta</taxon>
        <taxon>Embryophyta</taxon>
        <taxon>Tracheophyta</taxon>
        <taxon>Spermatophyta</taxon>
        <taxon>Magnoliopsida</taxon>
        <taxon>eudicotyledons</taxon>
        <taxon>Gunneridae</taxon>
        <taxon>Pentapetalae</taxon>
        <taxon>asterids</taxon>
        <taxon>lamiids</taxon>
        <taxon>Lamiales</taxon>
        <taxon>Orobanchaceae</taxon>
        <taxon>Rehmannieae</taxon>
        <taxon>Rehmannia</taxon>
    </lineage>
</organism>
<keyword evidence="6" id="KW-1185">Reference proteome</keyword>
<name>A0ABR0XPA5_REHGL</name>
<gene>
    <name evidence="5" type="ORF">DH2020_004261</name>
</gene>
<evidence type="ECO:0000256" key="3">
    <source>
        <dbReference type="RuleBase" id="RU003718"/>
    </source>
</evidence>
<dbReference type="PANTHER" id="PTHR11926">
    <property type="entry name" value="GLUCOSYL/GLUCURONOSYL TRANSFERASES"/>
    <property type="match status" value="1"/>
</dbReference>
<evidence type="ECO:0000313" key="6">
    <source>
        <dbReference type="Proteomes" id="UP001318860"/>
    </source>
</evidence>
<reference evidence="5 6" key="1">
    <citation type="journal article" date="2021" name="Comput. Struct. Biotechnol. J.">
        <title>De novo genome assembly of the potent medicinal plant Rehmannia glutinosa using nanopore technology.</title>
        <authorList>
            <person name="Ma L."/>
            <person name="Dong C."/>
            <person name="Song C."/>
            <person name="Wang X."/>
            <person name="Zheng X."/>
            <person name="Niu Y."/>
            <person name="Chen S."/>
            <person name="Feng W."/>
        </authorList>
    </citation>
    <scope>NUCLEOTIDE SEQUENCE [LARGE SCALE GENOMIC DNA]</scope>
    <source>
        <strain evidence="5">DH-2019</strain>
    </source>
</reference>
<comment type="similarity">
    <text evidence="1 3">Belongs to the UDP-glycosyltransferase family.</text>
</comment>
<evidence type="ECO:0000256" key="2">
    <source>
        <dbReference type="ARBA" id="ARBA00022679"/>
    </source>
</evidence>
<dbReference type="InterPro" id="IPR035595">
    <property type="entry name" value="UDP_glycos_trans_CS"/>
</dbReference>
<proteinExistence type="inferred from homology"/>
<dbReference type="InterPro" id="IPR002213">
    <property type="entry name" value="UDP_glucos_trans"/>
</dbReference>
<keyword evidence="2 3" id="KW-0808">Transferase</keyword>